<dbReference type="Pfam" id="PF00105">
    <property type="entry name" value="zf-C4"/>
    <property type="match status" value="1"/>
</dbReference>
<evidence type="ECO:0000256" key="4">
    <source>
        <dbReference type="ARBA" id="ARBA00022833"/>
    </source>
</evidence>
<gene>
    <name evidence="13" type="ORF">MENT_LOCUS15458</name>
</gene>
<dbReference type="GO" id="GO:0008270">
    <property type="term" value="F:zinc ion binding"/>
    <property type="evidence" value="ECO:0007669"/>
    <property type="project" value="UniProtKB-KW"/>
</dbReference>
<feature type="transmembrane region" description="Helical" evidence="10">
    <location>
        <begin position="53"/>
        <end position="71"/>
    </location>
</feature>
<keyword evidence="5" id="KW-0805">Transcription regulation</keyword>
<evidence type="ECO:0000256" key="3">
    <source>
        <dbReference type="ARBA" id="ARBA00022771"/>
    </source>
</evidence>
<evidence type="ECO:0000256" key="5">
    <source>
        <dbReference type="ARBA" id="ARBA00023015"/>
    </source>
</evidence>
<keyword evidence="6" id="KW-0238">DNA-binding</keyword>
<dbReference type="AlphaFoldDB" id="A0A6V7UNN1"/>
<evidence type="ECO:0000256" key="7">
    <source>
        <dbReference type="ARBA" id="ARBA00023163"/>
    </source>
</evidence>
<keyword evidence="3" id="KW-0863">Zinc-finger</keyword>
<dbReference type="EMBL" id="CAJEWN010000092">
    <property type="protein sequence ID" value="CAD2162519.1"/>
    <property type="molecule type" value="Genomic_DNA"/>
</dbReference>
<keyword evidence="4" id="KW-0862">Zinc</keyword>
<evidence type="ECO:0000256" key="10">
    <source>
        <dbReference type="SAM" id="Phobius"/>
    </source>
</evidence>
<dbReference type="PRINTS" id="PR00398">
    <property type="entry name" value="STRDHORMONER"/>
</dbReference>
<keyword evidence="8" id="KW-0675">Receptor</keyword>
<evidence type="ECO:0000259" key="12">
    <source>
        <dbReference type="PROSITE" id="PS51843"/>
    </source>
</evidence>
<dbReference type="InterPro" id="IPR001723">
    <property type="entry name" value="Nuclear_hrmn_rcpt"/>
</dbReference>
<evidence type="ECO:0000313" key="14">
    <source>
        <dbReference type="Proteomes" id="UP000580250"/>
    </source>
</evidence>
<feature type="transmembrane region" description="Helical" evidence="10">
    <location>
        <begin position="278"/>
        <end position="296"/>
    </location>
</feature>
<dbReference type="SUPFAM" id="SSF48508">
    <property type="entry name" value="Nuclear receptor ligand-binding domain"/>
    <property type="match status" value="1"/>
</dbReference>
<dbReference type="OrthoDB" id="5837785at2759"/>
<keyword evidence="2" id="KW-0479">Metal-binding</keyword>
<dbReference type="PANTHER" id="PTHR24083">
    <property type="entry name" value="NUCLEAR HORMONE RECEPTOR"/>
    <property type="match status" value="1"/>
</dbReference>
<dbReference type="SMART" id="SM00430">
    <property type="entry name" value="HOLI"/>
    <property type="match status" value="1"/>
</dbReference>
<evidence type="ECO:0000256" key="6">
    <source>
        <dbReference type="ARBA" id="ARBA00023125"/>
    </source>
</evidence>
<comment type="caution">
    <text evidence="13">The sequence shown here is derived from an EMBL/GenBank/DDBJ whole genome shotgun (WGS) entry which is preliminary data.</text>
</comment>
<evidence type="ECO:0000256" key="9">
    <source>
        <dbReference type="ARBA" id="ARBA00023242"/>
    </source>
</evidence>
<dbReference type="GO" id="GO:0043565">
    <property type="term" value="F:sequence-specific DNA binding"/>
    <property type="evidence" value="ECO:0007669"/>
    <property type="project" value="InterPro"/>
</dbReference>
<evidence type="ECO:0000256" key="8">
    <source>
        <dbReference type="ARBA" id="ARBA00023170"/>
    </source>
</evidence>
<dbReference type="Gene3D" id="1.10.565.10">
    <property type="entry name" value="Retinoid X Receptor"/>
    <property type="match status" value="1"/>
</dbReference>
<dbReference type="InterPro" id="IPR000536">
    <property type="entry name" value="Nucl_hrmn_rcpt_lig-bd"/>
</dbReference>
<dbReference type="SMART" id="SM00399">
    <property type="entry name" value="ZnF_C4"/>
    <property type="match status" value="1"/>
</dbReference>
<dbReference type="InterPro" id="IPR013088">
    <property type="entry name" value="Znf_NHR/GATA"/>
</dbReference>
<proteinExistence type="inferred from homology"/>
<dbReference type="PROSITE" id="PS51030">
    <property type="entry name" value="NUCLEAR_REC_DBD_2"/>
    <property type="match status" value="1"/>
</dbReference>
<keyword evidence="10" id="KW-0812">Transmembrane</keyword>
<keyword evidence="10" id="KW-0472">Membrane</keyword>
<feature type="domain" description="Nuclear receptor" evidence="11">
    <location>
        <begin position="74"/>
        <end position="126"/>
    </location>
</feature>
<dbReference type="Pfam" id="PF00104">
    <property type="entry name" value="Hormone_recep"/>
    <property type="match status" value="1"/>
</dbReference>
<dbReference type="SUPFAM" id="SSF57716">
    <property type="entry name" value="Glucocorticoid receptor-like (DNA-binding domain)"/>
    <property type="match status" value="1"/>
</dbReference>
<feature type="transmembrane region" description="Helical" evidence="10">
    <location>
        <begin position="248"/>
        <end position="266"/>
    </location>
</feature>
<comment type="similarity">
    <text evidence="1">Belongs to the nuclear hormone receptor family.</text>
</comment>
<keyword evidence="9" id="KW-0539">Nucleus</keyword>
<keyword evidence="7" id="KW-0804">Transcription</keyword>
<name>A0A6V7UNN1_MELEN</name>
<evidence type="ECO:0000256" key="2">
    <source>
        <dbReference type="ARBA" id="ARBA00022723"/>
    </source>
</evidence>
<protein>
    <submittedName>
        <fullName evidence="13">Uncharacterized protein</fullName>
    </submittedName>
</protein>
<organism evidence="13 14">
    <name type="scientific">Meloidogyne enterolobii</name>
    <name type="common">Root-knot nematode worm</name>
    <name type="synonym">Meloidogyne mayaguensis</name>
    <dbReference type="NCBI Taxonomy" id="390850"/>
    <lineage>
        <taxon>Eukaryota</taxon>
        <taxon>Metazoa</taxon>
        <taxon>Ecdysozoa</taxon>
        <taxon>Nematoda</taxon>
        <taxon>Chromadorea</taxon>
        <taxon>Rhabditida</taxon>
        <taxon>Tylenchina</taxon>
        <taxon>Tylenchomorpha</taxon>
        <taxon>Tylenchoidea</taxon>
        <taxon>Meloidogynidae</taxon>
        <taxon>Meloidogyninae</taxon>
        <taxon>Meloidogyne</taxon>
    </lineage>
</organism>
<dbReference type="PROSITE" id="PS51843">
    <property type="entry name" value="NR_LBD"/>
    <property type="match status" value="1"/>
</dbReference>
<feature type="domain" description="NR LBD" evidence="12">
    <location>
        <begin position="211"/>
        <end position="447"/>
    </location>
</feature>
<dbReference type="InterPro" id="IPR035500">
    <property type="entry name" value="NHR-like_dom_sf"/>
</dbReference>
<dbReference type="Gene3D" id="3.30.50.10">
    <property type="entry name" value="Erythroid Transcription Factor GATA-1, subunit A"/>
    <property type="match status" value="1"/>
</dbReference>
<sequence length="454" mass="52661">MFSNSSTDYLIKNDSNSMNFVKLNEEETNNNNNYVNNSFQTKNTKSSPSQQNVVFVDIFVVDMFIIMLFVVMVSCKHFFRRCCNAKELYKCKNGGNCNVMNVGIKCKSCRFDKCVLVGMVIQTTRGFYAKSLTEINELLEHKRTELKDRGKYFENETDIKPVSLFINKDNLIIDFLISVERNAQRVRNSITRAPVWHHNNPYNSIETLINQKQNLIANSNEYLHQQQILSLKTIEFINKNGFFKTRPLALILDFLLIMDIGKTMPFFNDLDLSDKICLITQITLPLSILLSAYYSYTKKYNTVILPSGLSMAFGFSGEYYKGDETIAKLSKKVFTDSMEPFNRVQLTEEEYVLLRAIIFCHSFTDGLSKQGRELLLNESEKYSKILMKILQNRHGEIPGARRYAECVHLAEICLYYGYQNSLFLNYLANVYERDHFQNAMPEAFVNICLRNKIK</sequence>
<accession>A0A6V7UNN1</accession>
<dbReference type="InterPro" id="IPR050274">
    <property type="entry name" value="Nuclear_hormone_rcpt_NR2"/>
</dbReference>
<reference evidence="13 14" key="1">
    <citation type="submission" date="2020-08" db="EMBL/GenBank/DDBJ databases">
        <authorList>
            <person name="Koutsovoulos G."/>
            <person name="Danchin GJ E."/>
        </authorList>
    </citation>
    <scope>NUCLEOTIDE SEQUENCE [LARGE SCALE GENOMIC DNA]</scope>
</reference>
<dbReference type="InterPro" id="IPR001628">
    <property type="entry name" value="Znf_hrmn_rcpt"/>
</dbReference>
<dbReference type="Proteomes" id="UP000580250">
    <property type="component" value="Unassembled WGS sequence"/>
</dbReference>
<evidence type="ECO:0000256" key="1">
    <source>
        <dbReference type="ARBA" id="ARBA00005993"/>
    </source>
</evidence>
<dbReference type="GO" id="GO:0003700">
    <property type="term" value="F:DNA-binding transcription factor activity"/>
    <property type="evidence" value="ECO:0007669"/>
    <property type="project" value="InterPro"/>
</dbReference>
<keyword evidence="10" id="KW-1133">Transmembrane helix</keyword>
<evidence type="ECO:0000313" key="13">
    <source>
        <dbReference type="EMBL" id="CAD2162519.1"/>
    </source>
</evidence>
<evidence type="ECO:0000259" key="11">
    <source>
        <dbReference type="PROSITE" id="PS51030"/>
    </source>
</evidence>